<evidence type="ECO:0000256" key="4">
    <source>
        <dbReference type="RuleBase" id="RU003744"/>
    </source>
</evidence>
<dbReference type="CDD" id="cd13624">
    <property type="entry name" value="PBP2_Arg_Lys_His"/>
    <property type="match status" value="1"/>
</dbReference>
<dbReference type="InterPro" id="IPR001638">
    <property type="entry name" value="Solute-binding_3/MltF_N"/>
</dbReference>
<evidence type="ECO:0000256" key="1">
    <source>
        <dbReference type="ARBA" id="ARBA00004196"/>
    </source>
</evidence>
<sequence>MQLIHRIAASLGFVAIALGTAGSAQAQNKELIVGSSATYRPFAYESPTKEIVGYDVDIIKAVAQKAGLSIKIVNTPFTGIFAALNNGDVDLVISGVTINDKRKQSYDFTMPYFEARQLIAVPQTSTAKSLKDLAGKKIGVVTGSSGDDTASREFGKTNPDIRRFESTPVVIAELANSGLDAAIGDNGVIAFRVQEHKQLKTVNDPAFPKEYFGIVVKQGNKALLDKLNAGLAAIKADGSYAAIYKKWFQGDAPVLPAQ</sequence>
<dbReference type="SUPFAM" id="SSF53850">
    <property type="entry name" value="Periplasmic binding protein-like II"/>
    <property type="match status" value="1"/>
</dbReference>
<evidence type="ECO:0000256" key="2">
    <source>
        <dbReference type="ARBA" id="ARBA00010333"/>
    </source>
</evidence>
<dbReference type="Pfam" id="PF00497">
    <property type="entry name" value="SBP_bac_3"/>
    <property type="match status" value="1"/>
</dbReference>
<evidence type="ECO:0000313" key="8">
    <source>
        <dbReference type="EMBL" id="APW37756.1"/>
    </source>
</evidence>
<comment type="subcellular location">
    <subcellularLocation>
        <location evidence="1">Cell envelope</location>
    </subcellularLocation>
</comment>
<keyword evidence="9" id="KW-1185">Reference proteome</keyword>
<evidence type="ECO:0000313" key="9">
    <source>
        <dbReference type="Proteomes" id="UP000186609"/>
    </source>
</evidence>
<dbReference type="InterPro" id="IPR018313">
    <property type="entry name" value="SBP_3_CS"/>
</dbReference>
<reference evidence="8 9" key="1">
    <citation type="submission" date="2017-01" db="EMBL/GenBank/DDBJ databases">
        <authorList>
            <person name="Mah S.A."/>
            <person name="Swanson W.J."/>
            <person name="Moy G.W."/>
            <person name="Vacquier V.D."/>
        </authorList>
    </citation>
    <scope>NUCLEOTIDE SEQUENCE [LARGE SCALE GENOMIC DNA]</scope>
    <source>
        <strain evidence="8 9">DCY110</strain>
    </source>
</reference>
<dbReference type="PANTHER" id="PTHR35936:SF17">
    <property type="entry name" value="ARGININE-BINDING EXTRACELLULAR PROTEIN ARTP"/>
    <property type="match status" value="1"/>
</dbReference>
<dbReference type="STRING" id="1842727.RD110_11580"/>
<comment type="similarity">
    <text evidence="2 4">Belongs to the bacterial solute-binding protein 3 family.</text>
</comment>
<proteinExistence type="inferred from homology"/>
<evidence type="ECO:0000256" key="5">
    <source>
        <dbReference type="SAM" id="SignalP"/>
    </source>
</evidence>
<dbReference type="Proteomes" id="UP000186609">
    <property type="component" value="Chromosome"/>
</dbReference>
<dbReference type="GO" id="GO:0030313">
    <property type="term" value="C:cell envelope"/>
    <property type="evidence" value="ECO:0007669"/>
    <property type="project" value="UniProtKB-SubCell"/>
</dbReference>
<protein>
    <submittedName>
        <fullName evidence="8">Basic amino acid ABC transporter substrate-binding protein</fullName>
    </submittedName>
</protein>
<feature type="chain" id="PRO_5013315286" evidence="5">
    <location>
        <begin position="27"/>
        <end position="258"/>
    </location>
</feature>
<dbReference type="RefSeq" id="WP_076199597.1">
    <property type="nucleotide sequence ID" value="NZ_CP019236.1"/>
</dbReference>
<gene>
    <name evidence="8" type="ORF">RD110_11580</name>
</gene>
<feature type="signal peptide" evidence="5">
    <location>
        <begin position="1"/>
        <end position="26"/>
    </location>
</feature>
<name>A0A1P8JVF2_9BURK</name>
<dbReference type="GO" id="GO:0016020">
    <property type="term" value="C:membrane"/>
    <property type="evidence" value="ECO:0007669"/>
    <property type="project" value="InterPro"/>
</dbReference>
<keyword evidence="3 5" id="KW-0732">Signal</keyword>
<feature type="domain" description="Ionotropic glutamate receptor C-terminal" evidence="7">
    <location>
        <begin position="30"/>
        <end position="250"/>
    </location>
</feature>
<dbReference type="InterPro" id="IPR001320">
    <property type="entry name" value="Iontro_rcpt_C"/>
</dbReference>
<dbReference type="SMART" id="SM00062">
    <property type="entry name" value="PBPb"/>
    <property type="match status" value="1"/>
</dbReference>
<dbReference type="OrthoDB" id="368476at2"/>
<dbReference type="PANTHER" id="PTHR35936">
    <property type="entry name" value="MEMBRANE-BOUND LYTIC MUREIN TRANSGLYCOSYLASE F"/>
    <property type="match status" value="1"/>
</dbReference>
<feature type="domain" description="Solute-binding protein family 3/N-terminal" evidence="6">
    <location>
        <begin position="30"/>
        <end position="251"/>
    </location>
</feature>
<dbReference type="PROSITE" id="PS01039">
    <property type="entry name" value="SBP_BACTERIAL_3"/>
    <property type="match status" value="1"/>
</dbReference>
<organism evidence="8 9">
    <name type="scientific">Rhodoferax koreensis</name>
    <dbReference type="NCBI Taxonomy" id="1842727"/>
    <lineage>
        <taxon>Bacteria</taxon>
        <taxon>Pseudomonadati</taxon>
        <taxon>Pseudomonadota</taxon>
        <taxon>Betaproteobacteria</taxon>
        <taxon>Burkholderiales</taxon>
        <taxon>Comamonadaceae</taxon>
        <taxon>Rhodoferax</taxon>
    </lineage>
</organism>
<dbReference type="KEGG" id="rhy:RD110_11580"/>
<dbReference type="Gene3D" id="3.40.190.10">
    <property type="entry name" value="Periplasmic binding protein-like II"/>
    <property type="match status" value="2"/>
</dbReference>
<evidence type="ECO:0000259" key="6">
    <source>
        <dbReference type="SMART" id="SM00062"/>
    </source>
</evidence>
<dbReference type="EMBL" id="CP019236">
    <property type="protein sequence ID" value="APW37756.1"/>
    <property type="molecule type" value="Genomic_DNA"/>
</dbReference>
<evidence type="ECO:0000259" key="7">
    <source>
        <dbReference type="SMART" id="SM00079"/>
    </source>
</evidence>
<evidence type="ECO:0000256" key="3">
    <source>
        <dbReference type="ARBA" id="ARBA00022729"/>
    </source>
</evidence>
<dbReference type="SMART" id="SM00079">
    <property type="entry name" value="PBPe"/>
    <property type="match status" value="1"/>
</dbReference>
<dbReference type="GO" id="GO:0015276">
    <property type="term" value="F:ligand-gated monoatomic ion channel activity"/>
    <property type="evidence" value="ECO:0007669"/>
    <property type="project" value="InterPro"/>
</dbReference>
<accession>A0A1P8JVF2</accession>
<dbReference type="AlphaFoldDB" id="A0A1P8JVF2"/>